<dbReference type="Gene3D" id="1.10.472.80">
    <property type="entry name" value="Ypt/Rab-GAP domain of gyp1p, domain 3"/>
    <property type="match status" value="1"/>
</dbReference>
<dbReference type="Pfam" id="PF00566">
    <property type="entry name" value="RabGAP-TBC"/>
    <property type="match status" value="1"/>
</dbReference>
<sequence length="171" mass="20231">MLAETITLLPPNFYTRHMTGLKTDVEVFKMLIQMKFPKLAKHFSNLGFEISVFVNQWFLCLYINTLPIQMSMRFLDCFFYDGSAMLFRVGLAILGMTQKILRQTTSQEELFVIFKGLPQRITDANLLFESAYSTYKVSKKKLVGWRKHYFEIVDQKYREKLALRNRQRANM</sequence>
<dbReference type="InterPro" id="IPR035969">
    <property type="entry name" value="Rab-GAP_TBC_sf"/>
</dbReference>
<dbReference type="EMBL" id="GIBP01008818">
    <property type="protein sequence ID" value="NDV37787.1"/>
    <property type="molecule type" value="Transcribed_RNA"/>
</dbReference>
<accession>A0A6B2LLV2</accession>
<name>A0A6B2LLV2_9EUKA</name>
<dbReference type="InterPro" id="IPR000195">
    <property type="entry name" value="Rab-GAP-TBC_dom"/>
</dbReference>
<dbReference type="GO" id="GO:0005096">
    <property type="term" value="F:GTPase activator activity"/>
    <property type="evidence" value="ECO:0007669"/>
    <property type="project" value="TreeGrafter"/>
</dbReference>
<protein>
    <recommendedName>
        <fullName evidence="1">Rab-GAP TBC domain-containing protein</fullName>
    </recommendedName>
</protein>
<evidence type="ECO:0000313" key="2">
    <source>
        <dbReference type="EMBL" id="NDV37787.1"/>
    </source>
</evidence>
<dbReference type="SUPFAM" id="SSF47923">
    <property type="entry name" value="Ypt/Rab-GAP domain of gyp1p"/>
    <property type="match status" value="1"/>
</dbReference>
<dbReference type="PROSITE" id="PS50086">
    <property type="entry name" value="TBC_RABGAP"/>
    <property type="match status" value="1"/>
</dbReference>
<feature type="domain" description="Rab-GAP TBC" evidence="1">
    <location>
        <begin position="1"/>
        <end position="82"/>
    </location>
</feature>
<evidence type="ECO:0000259" key="1">
    <source>
        <dbReference type="PROSITE" id="PS50086"/>
    </source>
</evidence>
<reference evidence="2" key="1">
    <citation type="journal article" date="2020" name="J. Eukaryot. Microbiol.">
        <title>De novo Sequencing, Assembly and Annotation of the Transcriptome for the Free-Living Testate Amoeba Arcella intermedia.</title>
        <authorList>
            <person name="Ribeiro G.M."/>
            <person name="Porfirio-Sousa A.L."/>
            <person name="Maurer-Alcala X.X."/>
            <person name="Katz L.A."/>
            <person name="Lahr D.J.G."/>
        </authorList>
    </citation>
    <scope>NUCLEOTIDE SEQUENCE</scope>
</reference>
<organism evidence="2">
    <name type="scientific">Arcella intermedia</name>
    <dbReference type="NCBI Taxonomy" id="1963864"/>
    <lineage>
        <taxon>Eukaryota</taxon>
        <taxon>Amoebozoa</taxon>
        <taxon>Tubulinea</taxon>
        <taxon>Elardia</taxon>
        <taxon>Arcellinida</taxon>
        <taxon>Sphaerothecina</taxon>
        <taxon>Arcellidae</taxon>
        <taxon>Arcella</taxon>
    </lineage>
</organism>
<dbReference type="GO" id="GO:0031267">
    <property type="term" value="F:small GTPase binding"/>
    <property type="evidence" value="ECO:0007669"/>
    <property type="project" value="TreeGrafter"/>
</dbReference>
<proteinExistence type="predicted"/>
<dbReference type="AlphaFoldDB" id="A0A6B2LLV2"/>
<dbReference type="PANTHER" id="PTHR47219">
    <property type="entry name" value="RAB GTPASE-ACTIVATING PROTEIN 1-LIKE"/>
    <property type="match status" value="1"/>
</dbReference>
<dbReference type="InterPro" id="IPR050302">
    <property type="entry name" value="Rab_GAP_TBC_domain"/>
</dbReference>
<dbReference type="PANTHER" id="PTHR47219:SF20">
    <property type="entry name" value="TBC1 DOMAIN FAMILY MEMBER 2B"/>
    <property type="match status" value="1"/>
</dbReference>